<keyword evidence="1" id="KW-0812">Transmembrane</keyword>
<evidence type="ECO:0000256" key="1">
    <source>
        <dbReference type="SAM" id="Phobius"/>
    </source>
</evidence>
<organism evidence="2">
    <name type="scientific">bacterium 19PA01SH03</name>
    <dbReference type="NCBI Taxonomy" id="2920705"/>
    <lineage>
        <taxon>Bacteria</taxon>
    </lineage>
</organism>
<dbReference type="AlphaFoldDB" id="A0AAU6SQW5"/>
<accession>A0AAU6SQW5</accession>
<keyword evidence="1" id="KW-1133">Transmembrane helix</keyword>
<name>A0AAU6SQW5_UNCXX</name>
<reference evidence="2" key="1">
    <citation type="submission" date="2022-03" db="EMBL/GenBank/DDBJ databases">
        <title>Sea Food Isolates.</title>
        <authorList>
            <person name="Li c."/>
        </authorList>
    </citation>
    <scope>NUCLEOTIDE SEQUENCE</scope>
    <source>
        <strain evidence="2">19PA01SH03</strain>
    </source>
</reference>
<proteinExistence type="predicted"/>
<gene>
    <name evidence="2" type="ORF">MRN70_06215</name>
</gene>
<evidence type="ECO:0000313" key="2">
    <source>
        <dbReference type="EMBL" id="XAG22391.1"/>
    </source>
</evidence>
<sequence length="92" mass="10059">MPQKFFDLLHEWKGRIISYGGGSGVTAFSGTVAAKAQQAAEHTVSSPDITTANIISIIGLIFIGCRFVFDVVVWLDERREKRGKQNGCEATD</sequence>
<protein>
    <recommendedName>
        <fullName evidence="3">Holin</fullName>
    </recommendedName>
</protein>
<feature type="transmembrane region" description="Helical" evidence="1">
    <location>
        <begin position="54"/>
        <end position="75"/>
    </location>
</feature>
<keyword evidence="1" id="KW-0472">Membrane</keyword>
<dbReference type="EMBL" id="CP095338">
    <property type="protein sequence ID" value="XAG22391.1"/>
    <property type="molecule type" value="Genomic_DNA"/>
</dbReference>
<evidence type="ECO:0008006" key="3">
    <source>
        <dbReference type="Google" id="ProtNLM"/>
    </source>
</evidence>